<proteinExistence type="predicted"/>
<dbReference type="AlphaFoldDB" id="A0A7J6VKB0"/>
<evidence type="ECO:0000313" key="3">
    <source>
        <dbReference type="Proteomes" id="UP000554482"/>
    </source>
</evidence>
<gene>
    <name evidence="2" type="ORF">FRX31_025640</name>
</gene>
<comment type="caution">
    <text evidence="2">The sequence shown here is derived from an EMBL/GenBank/DDBJ whole genome shotgun (WGS) entry which is preliminary data.</text>
</comment>
<dbReference type="Proteomes" id="UP000554482">
    <property type="component" value="Unassembled WGS sequence"/>
</dbReference>
<evidence type="ECO:0008006" key="4">
    <source>
        <dbReference type="Google" id="ProtNLM"/>
    </source>
</evidence>
<dbReference type="EMBL" id="JABWDY010031616">
    <property type="protein sequence ID" value="KAF5184772.1"/>
    <property type="molecule type" value="Genomic_DNA"/>
</dbReference>
<keyword evidence="3" id="KW-1185">Reference proteome</keyword>
<dbReference type="OrthoDB" id="1749329at2759"/>
<name>A0A7J6VKB0_THATH</name>
<evidence type="ECO:0000313" key="2">
    <source>
        <dbReference type="EMBL" id="KAF5184772.1"/>
    </source>
</evidence>
<organism evidence="2 3">
    <name type="scientific">Thalictrum thalictroides</name>
    <name type="common">Rue-anemone</name>
    <name type="synonym">Anemone thalictroides</name>
    <dbReference type="NCBI Taxonomy" id="46969"/>
    <lineage>
        <taxon>Eukaryota</taxon>
        <taxon>Viridiplantae</taxon>
        <taxon>Streptophyta</taxon>
        <taxon>Embryophyta</taxon>
        <taxon>Tracheophyta</taxon>
        <taxon>Spermatophyta</taxon>
        <taxon>Magnoliopsida</taxon>
        <taxon>Ranunculales</taxon>
        <taxon>Ranunculaceae</taxon>
        <taxon>Thalictroideae</taxon>
        <taxon>Thalictrum</taxon>
    </lineage>
</organism>
<protein>
    <recommendedName>
        <fullName evidence="4">DUF4283 domain-containing protein</fullName>
    </recommendedName>
</protein>
<evidence type="ECO:0000256" key="1">
    <source>
        <dbReference type="SAM" id="MobiDB-lite"/>
    </source>
</evidence>
<sequence length="450" mass="50780">MHTDEEANQLVKMPPLVNWEGSFKFTKWSPMACAFSPEFIHNLAKGTWVSFRGIPYHLRITSVVEVLAKACGPRWKIDEDSLNLSSKEISAIIFGVVIWKIPRTVYLCERGFKFPVLVNVNDVSVIENHGVTTETCRGKEFSDNSVIASVSVVGQVANVKSEHVRVSDMSRPPGFHLEIPQPHVSGFQNLNQQGQSIEREIQNLNLNLVDQHFKATPLEVSQNPFHLLDIQDDQPGEYPEEEEHLKDIGGDVVDQGENGPLIPIQTPRKKKKNKSPLRGPHIGNTWGPYKSPYTKYGAQNNSFFRPNRLWISTSRNSLSRGPRSNSCLARAQTCESLLFTPSHSGEQLFQSSSPSMVANTQSINASTQQAWNLLKPEVRKEIAIGLMQCEDDEQTTNWLRWFFIPFAKHLGMSTSLAIERQMKLFKELIEGAKSGTHEQNNRDQLVDHVN</sequence>
<feature type="region of interest" description="Disordered" evidence="1">
    <location>
        <begin position="250"/>
        <end position="286"/>
    </location>
</feature>
<accession>A0A7J6VKB0</accession>
<reference evidence="2 3" key="1">
    <citation type="submission" date="2020-06" db="EMBL/GenBank/DDBJ databases">
        <title>Transcriptomic and genomic resources for Thalictrum thalictroides and T. hernandezii: Facilitating candidate gene discovery in an emerging model plant lineage.</title>
        <authorList>
            <person name="Arias T."/>
            <person name="Riano-Pachon D.M."/>
            <person name="Di Stilio V.S."/>
        </authorList>
    </citation>
    <scope>NUCLEOTIDE SEQUENCE [LARGE SCALE GENOMIC DNA]</scope>
    <source>
        <strain evidence="3">cv. WT478/WT964</strain>
        <tissue evidence="2">Leaves</tissue>
    </source>
</reference>